<dbReference type="RefSeq" id="WP_279950630.1">
    <property type="nucleotide sequence ID" value="NZ_BAABEN010000003.1"/>
</dbReference>
<organism evidence="1 2">
    <name type="scientific">Streptomyces chitinivorans</name>
    <dbReference type="NCBI Taxonomy" id="1257027"/>
    <lineage>
        <taxon>Bacteria</taxon>
        <taxon>Bacillati</taxon>
        <taxon>Actinomycetota</taxon>
        <taxon>Actinomycetes</taxon>
        <taxon>Kitasatosporales</taxon>
        <taxon>Streptomycetaceae</taxon>
        <taxon>Streptomyces</taxon>
    </lineage>
</organism>
<dbReference type="EMBL" id="JBIHMK010000012">
    <property type="protein sequence ID" value="MFH0247685.1"/>
    <property type="molecule type" value="Genomic_DNA"/>
</dbReference>
<gene>
    <name evidence="1" type="ORF">ACG5V6_05610</name>
</gene>
<proteinExistence type="predicted"/>
<name>A0ABW7HP99_9ACTN</name>
<reference evidence="1 2" key="1">
    <citation type="submission" date="2024-10" db="EMBL/GenBank/DDBJ databases">
        <authorList>
            <person name="Cho J.-C."/>
        </authorList>
    </citation>
    <scope>NUCLEOTIDE SEQUENCE [LARGE SCALE GENOMIC DNA]</scope>
    <source>
        <strain evidence="1 2">KCTC29696</strain>
    </source>
</reference>
<protein>
    <submittedName>
        <fullName evidence="1">Uncharacterized protein</fullName>
    </submittedName>
</protein>
<dbReference type="Proteomes" id="UP001607069">
    <property type="component" value="Unassembled WGS sequence"/>
</dbReference>
<accession>A0ABW7HP99</accession>
<keyword evidence="2" id="KW-1185">Reference proteome</keyword>
<comment type="caution">
    <text evidence="1">The sequence shown here is derived from an EMBL/GenBank/DDBJ whole genome shotgun (WGS) entry which is preliminary data.</text>
</comment>
<evidence type="ECO:0000313" key="2">
    <source>
        <dbReference type="Proteomes" id="UP001607069"/>
    </source>
</evidence>
<evidence type="ECO:0000313" key="1">
    <source>
        <dbReference type="EMBL" id="MFH0247685.1"/>
    </source>
</evidence>
<sequence length="125" mass="13871">MELLRAPGAPSQAPRLFGPLDGSYRSLVTYLHGLAAGTRGALLTGFREWLILRAGRGSNLVWAALVLLLAFPDSETATYDLPDEESDRIAVDTLFRCLDTFLTDRDGSHDGLRQIYSAYEEWLPQ</sequence>